<organism evidence="1 2">
    <name type="scientific">Clostridium drakei</name>
    <dbReference type="NCBI Taxonomy" id="332101"/>
    <lineage>
        <taxon>Bacteria</taxon>
        <taxon>Bacillati</taxon>
        <taxon>Bacillota</taxon>
        <taxon>Clostridia</taxon>
        <taxon>Eubacteriales</taxon>
        <taxon>Clostridiaceae</taxon>
        <taxon>Clostridium</taxon>
    </lineage>
</organism>
<dbReference type="RefSeq" id="WP_032076127.1">
    <property type="nucleotide sequence ID" value="NZ_CP020953.1"/>
</dbReference>
<keyword evidence="2" id="KW-1185">Reference proteome</keyword>
<dbReference type="AlphaFoldDB" id="A0A2U8DLN6"/>
<dbReference type="OrthoDB" id="1682403at2"/>
<gene>
    <name evidence="1" type="ORF">B9W14_00900</name>
</gene>
<evidence type="ECO:0000313" key="1">
    <source>
        <dbReference type="EMBL" id="AWI03122.1"/>
    </source>
</evidence>
<name>A0A2U8DLN6_9CLOT</name>
<accession>A0A2U8DLN6</accession>
<dbReference type="KEGG" id="cdrk:B9W14_00900"/>
<protein>
    <submittedName>
        <fullName evidence="1">Uncharacterized protein</fullName>
    </submittedName>
</protein>
<evidence type="ECO:0000313" key="2">
    <source>
        <dbReference type="Proteomes" id="UP000244910"/>
    </source>
</evidence>
<sequence length="131" mass="15101">MFVIQTKQDLDVLKKANVINQKYMEVVEKQFMNLYKNLGEEGILLNEFSLTDEGEIILLEIGDNLRNLSVIGLDPTGGLLEVIPEFINEIEIEESILYEVIIAYNNQFAITLYVPAAIVDKEIMEWIEEYK</sequence>
<reference evidence="2" key="1">
    <citation type="submission" date="2017-04" db="EMBL/GenBank/DDBJ databases">
        <authorList>
            <person name="Song Y."/>
            <person name="Cho B.-K."/>
        </authorList>
    </citation>
    <scope>NUCLEOTIDE SEQUENCE [LARGE SCALE GENOMIC DNA]</scope>
    <source>
        <strain evidence="2">SL1</strain>
    </source>
</reference>
<dbReference type="Proteomes" id="UP000244910">
    <property type="component" value="Chromosome"/>
</dbReference>
<dbReference type="EMBL" id="CP020953">
    <property type="protein sequence ID" value="AWI03122.1"/>
    <property type="molecule type" value="Genomic_DNA"/>
</dbReference>
<proteinExistence type="predicted"/>